<evidence type="ECO:0000256" key="6">
    <source>
        <dbReference type="ARBA" id="ARBA00022840"/>
    </source>
</evidence>
<dbReference type="Gene3D" id="2.40.50.140">
    <property type="entry name" value="Nucleic acid-binding proteins"/>
    <property type="match status" value="1"/>
</dbReference>
<dbReference type="Pfam" id="PF00004">
    <property type="entry name" value="AAA"/>
    <property type="match status" value="1"/>
</dbReference>
<dbReference type="InterPro" id="IPR003959">
    <property type="entry name" value="ATPase_AAA_core"/>
</dbReference>
<feature type="compositionally biased region" description="Basic and acidic residues" evidence="11">
    <location>
        <begin position="10"/>
        <end position="41"/>
    </location>
</feature>
<evidence type="ECO:0000256" key="5">
    <source>
        <dbReference type="ARBA" id="ARBA00022741"/>
    </source>
</evidence>
<dbReference type="FunFam" id="1.10.8.60:FF:000009">
    <property type="entry name" value="26S protease regulatory subunit 6A"/>
    <property type="match status" value="1"/>
</dbReference>
<dbReference type="OrthoDB" id="2527403at2759"/>
<dbReference type="Gene3D" id="3.40.50.300">
    <property type="entry name" value="P-loop containing nucleotide triphosphate hydrolases"/>
    <property type="match status" value="1"/>
</dbReference>
<comment type="function">
    <text evidence="9">The 26S proteasome is involved in the ATP-dependent degradation of ubiquitinated proteins. The regulatory (or ATPase) complex confers ATP dependency and substrate specificity to the 26S complex.</text>
</comment>
<dbReference type="GO" id="GO:0005524">
    <property type="term" value="F:ATP binding"/>
    <property type="evidence" value="ECO:0007669"/>
    <property type="project" value="UniProtKB-KW"/>
</dbReference>
<dbReference type="InterPro" id="IPR041569">
    <property type="entry name" value="AAA_lid_3"/>
</dbReference>
<dbReference type="SUPFAM" id="SSF52540">
    <property type="entry name" value="P-loop containing nucleoside triphosphate hydrolases"/>
    <property type="match status" value="1"/>
</dbReference>
<evidence type="ECO:0000256" key="3">
    <source>
        <dbReference type="ARBA" id="ARBA00006914"/>
    </source>
</evidence>
<evidence type="ECO:0000256" key="1">
    <source>
        <dbReference type="ARBA" id="ARBA00004123"/>
    </source>
</evidence>
<dbReference type="GO" id="GO:0008540">
    <property type="term" value="C:proteasome regulatory particle, base subcomplex"/>
    <property type="evidence" value="ECO:0007669"/>
    <property type="project" value="UniProtKB-ARBA"/>
</dbReference>
<evidence type="ECO:0000313" key="14">
    <source>
        <dbReference type="Proteomes" id="UP000717696"/>
    </source>
</evidence>
<evidence type="ECO:0000259" key="12">
    <source>
        <dbReference type="SMART" id="SM00382"/>
    </source>
</evidence>
<keyword evidence="14" id="KW-1185">Reference proteome</keyword>
<comment type="similarity">
    <text evidence="3">Belongs to the AAA ATPase family.</text>
</comment>
<keyword evidence="5" id="KW-0547">Nucleotide-binding</keyword>
<proteinExistence type="inferred from homology"/>
<dbReference type="GO" id="GO:0016887">
    <property type="term" value="F:ATP hydrolysis activity"/>
    <property type="evidence" value="ECO:0007669"/>
    <property type="project" value="InterPro"/>
</dbReference>
<dbReference type="GO" id="GO:0005737">
    <property type="term" value="C:cytoplasm"/>
    <property type="evidence" value="ECO:0007669"/>
    <property type="project" value="UniProtKB-SubCell"/>
</dbReference>
<dbReference type="FunFam" id="2.40.50.140:FF:000076">
    <property type="entry name" value="26S protease regulatory subunit 6A"/>
    <property type="match status" value="1"/>
</dbReference>
<evidence type="ECO:0000313" key="13">
    <source>
        <dbReference type="EMBL" id="KAH7160095.1"/>
    </source>
</evidence>
<dbReference type="InterPro" id="IPR018803">
    <property type="entry name" value="Ish1/Msc1-like"/>
</dbReference>
<keyword evidence="4" id="KW-0963">Cytoplasm</keyword>
<evidence type="ECO:0000256" key="9">
    <source>
        <dbReference type="ARBA" id="ARBA00024661"/>
    </source>
</evidence>
<evidence type="ECO:0000256" key="10">
    <source>
        <dbReference type="ARBA" id="ARBA00069320"/>
    </source>
</evidence>
<dbReference type="InterPro" id="IPR032501">
    <property type="entry name" value="Prot_ATP_ID_OB_2nd"/>
</dbReference>
<evidence type="ECO:0000256" key="11">
    <source>
        <dbReference type="SAM" id="MobiDB-lite"/>
    </source>
</evidence>
<comment type="subcellular location">
    <subcellularLocation>
        <location evidence="2">Cytoplasm</location>
    </subcellularLocation>
    <subcellularLocation>
        <location evidence="1">Nucleus</location>
    </subcellularLocation>
</comment>
<dbReference type="Pfam" id="PF16450">
    <property type="entry name" value="Prot_ATP_ID_OB_C"/>
    <property type="match status" value="1"/>
</dbReference>
<sequence>MSTLEELDDLDRREKEDKKREKRDGDDKDHKNGQDGDAEMKDAEEDDDDILDEEILGLSTQDIQTRKRLLENDSRIMKSELSRLSHEKAAMGEKIKENLDKIANNRQLPYLVGNVVELLDLDPTAESSEEGANIDLDATRVGKSAVIKTSTRQTIFLPLIGLVDADKLKPADLIGVNKDSYLILDTLPAEYDSRVKAMEVDEKPTEQYTDVGGLDKQIEELVEAIVWPMKEAERFKKIGIKAPKGALMYGPPGTGKTLLARACAAQTDATFLKLAGPQLVQMFIGDGAKLVRDCFALAKEKAPAIIFIDELDAVGTKRFDSEKSGDREVQRTMLELLNQLDGFASDDRIKVLAATNRVDVLDPALLRSGRLDRKIEFPLPNEEARAQILKIHSRKMKVDPGVNWSELARSTDEFGGAMLKAVCVEAGMIALRSGKNKIGHEHYVDAIAEVQAKKKDTRPENGIHRPILCNATMRFSNVIWGISVSTHCVTASSWLPGSKTLYNKWHETELERWLSDHNIPYPTPADRKDLESLVANSWDDYAISPYKKWEEADLSAYLQAKGKAARDNTASTKDSLVSQVKDNWYETEESSYQAWANVKDWILDTWTESQLKAFCDKNGVPVPQPRQRDTLLQKARSSYETVANKAGQASYYPGNWLYESWSESDLKSWLDTQGFPVPQPTTRDKLIASVRRNSRLAYLKAQDQTASATSSAQAAYATLTDMIIDAWGESQLKEFCDKNGIPVPQGTKANELRALVRKNRASILGDNVAGQASSAFGAATSNAQNQYARATDSASLAAQDVFNQAVSAWSDTRLKGYLDARGIPVPQGSKKNELEALVRKHSHLAATGWSAWTFDDLSYENLKNYLIQNGDSVAKKAAEKKDSTRDELVSAAQSAYSSASTAGGSEFASATNYIASITAAAKQNTFDTWSESDLKAYLDSYGIPVPQGSKLDDLKALARKESTYFRYGTSSPGGTVLAKVQETLQHGWNWLAHQLSLGSDAAQQKLSEAEAEANKKAKNIREEL</sequence>
<keyword evidence="6" id="KW-0067">ATP-binding</keyword>
<dbReference type="EMBL" id="JAGMUU010000002">
    <property type="protein sequence ID" value="KAH7160095.1"/>
    <property type="molecule type" value="Genomic_DNA"/>
</dbReference>
<dbReference type="InterPro" id="IPR012340">
    <property type="entry name" value="NA-bd_OB-fold"/>
</dbReference>
<dbReference type="PANTHER" id="PTHR23073">
    <property type="entry name" value="26S PROTEASOME REGULATORY SUBUNIT"/>
    <property type="match status" value="1"/>
</dbReference>
<evidence type="ECO:0000256" key="8">
    <source>
        <dbReference type="ARBA" id="ARBA00023242"/>
    </source>
</evidence>
<dbReference type="Pfam" id="PF17862">
    <property type="entry name" value="AAA_lid_3"/>
    <property type="match status" value="1"/>
</dbReference>
<evidence type="ECO:0000256" key="2">
    <source>
        <dbReference type="ARBA" id="ARBA00004496"/>
    </source>
</evidence>
<dbReference type="FunFam" id="3.40.50.300:FF:000037">
    <property type="entry name" value="26S protease regulatory subunit 6A"/>
    <property type="match status" value="1"/>
</dbReference>
<protein>
    <recommendedName>
        <fullName evidence="10">26S proteasome regulatory subunit 6A</fullName>
    </recommendedName>
</protein>
<dbReference type="InterPro" id="IPR050221">
    <property type="entry name" value="26S_Proteasome_ATPase"/>
</dbReference>
<keyword evidence="7" id="KW-0647">Proteasome</keyword>
<feature type="region of interest" description="Disordered" evidence="11">
    <location>
        <begin position="1"/>
        <end position="50"/>
    </location>
</feature>
<feature type="domain" description="AAA+ ATPase" evidence="12">
    <location>
        <begin position="242"/>
        <end position="381"/>
    </location>
</feature>
<reference evidence="13" key="1">
    <citation type="journal article" date="2021" name="Nat. Commun.">
        <title>Genetic determinants of endophytism in the Arabidopsis root mycobiome.</title>
        <authorList>
            <person name="Mesny F."/>
            <person name="Miyauchi S."/>
            <person name="Thiergart T."/>
            <person name="Pickel B."/>
            <person name="Atanasova L."/>
            <person name="Karlsson M."/>
            <person name="Huettel B."/>
            <person name="Barry K.W."/>
            <person name="Haridas S."/>
            <person name="Chen C."/>
            <person name="Bauer D."/>
            <person name="Andreopoulos W."/>
            <person name="Pangilinan J."/>
            <person name="LaButti K."/>
            <person name="Riley R."/>
            <person name="Lipzen A."/>
            <person name="Clum A."/>
            <person name="Drula E."/>
            <person name="Henrissat B."/>
            <person name="Kohler A."/>
            <person name="Grigoriev I.V."/>
            <person name="Martin F.M."/>
            <person name="Hacquard S."/>
        </authorList>
    </citation>
    <scope>NUCLEOTIDE SEQUENCE</scope>
    <source>
        <strain evidence="13">MPI-CAGE-AT-0021</strain>
    </source>
</reference>
<dbReference type="InterPro" id="IPR027417">
    <property type="entry name" value="P-loop_NTPase"/>
</dbReference>
<gene>
    <name evidence="13" type="ORF">B0J13DRAFT_592493</name>
</gene>
<comment type="caution">
    <text evidence="13">The sequence shown here is derived from an EMBL/GenBank/DDBJ whole genome shotgun (WGS) entry which is preliminary data.</text>
</comment>
<dbReference type="PROSITE" id="PS00674">
    <property type="entry name" value="AAA"/>
    <property type="match status" value="1"/>
</dbReference>
<dbReference type="AlphaFoldDB" id="A0A9P9FBX6"/>
<keyword evidence="8" id="KW-0539">Nucleus</keyword>
<dbReference type="Proteomes" id="UP000717696">
    <property type="component" value="Unassembled WGS sequence"/>
</dbReference>
<dbReference type="GO" id="GO:0005634">
    <property type="term" value="C:nucleus"/>
    <property type="evidence" value="ECO:0007669"/>
    <property type="project" value="UniProtKB-SubCell"/>
</dbReference>
<evidence type="ECO:0000256" key="7">
    <source>
        <dbReference type="ARBA" id="ARBA00022942"/>
    </source>
</evidence>
<dbReference type="InterPro" id="IPR003593">
    <property type="entry name" value="AAA+_ATPase"/>
</dbReference>
<organism evidence="13 14">
    <name type="scientific">Dactylonectria estremocensis</name>
    <dbReference type="NCBI Taxonomy" id="1079267"/>
    <lineage>
        <taxon>Eukaryota</taxon>
        <taxon>Fungi</taxon>
        <taxon>Dikarya</taxon>
        <taxon>Ascomycota</taxon>
        <taxon>Pezizomycotina</taxon>
        <taxon>Sordariomycetes</taxon>
        <taxon>Hypocreomycetidae</taxon>
        <taxon>Hypocreales</taxon>
        <taxon>Nectriaceae</taxon>
        <taxon>Dactylonectria</taxon>
    </lineage>
</organism>
<evidence type="ECO:0000256" key="4">
    <source>
        <dbReference type="ARBA" id="ARBA00022490"/>
    </source>
</evidence>
<dbReference type="Pfam" id="PF10281">
    <property type="entry name" value="Ish1"/>
    <property type="match status" value="6"/>
</dbReference>
<name>A0A9P9FBX6_9HYPO</name>
<dbReference type="InterPro" id="IPR003960">
    <property type="entry name" value="ATPase_AAA_CS"/>
</dbReference>
<dbReference type="Gene3D" id="1.10.8.60">
    <property type="match status" value="1"/>
</dbReference>
<dbReference type="SMART" id="SM00382">
    <property type="entry name" value="AAA"/>
    <property type="match status" value="1"/>
</dbReference>
<accession>A0A9P9FBX6</accession>